<accession>B4JBR8</accession>
<evidence type="ECO:0000313" key="1">
    <source>
        <dbReference type="EMBL" id="EDW03003.1"/>
    </source>
</evidence>
<dbReference type="Proteomes" id="UP000001070">
    <property type="component" value="Unassembled WGS sequence"/>
</dbReference>
<evidence type="ECO:0000313" key="2">
    <source>
        <dbReference type="Proteomes" id="UP000001070"/>
    </source>
</evidence>
<sequence>MQTIVREMKLDDIDEVTIFLRDHFYGNEPLMQTPGDHQIDYDDAKRRKYRLSLIAQGTSLVAIEAGRFVGVAFAGVIHPSDLEESWSEANEHKPKLLIEHIHYFLSDLERSARFFERYGVVDALYLSVLAVDATVRRQGLGRCLVTALLDDSEYLKVM</sequence>
<reference evidence="1 2" key="1">
    <citation type="journal article" date="2007" name="Nature">
        <title>Evolution of genes and genomes on the Drosophila phylogeny.</title>
        <authorList>
            <consortium name="Drosophila 12 Genomes Consortium"/>
            <person name="Clark A.G."/>
            <person name="Eisen M.B."/>
            <person name="Smith D.R."/>
            <person name="Bergman C.M."/>
            <person name="Oliver B."/>
            <person name="Markow T.A."/>
            <person name="Kaufman T.C."/>
            <person name="Kellis M."/>
            <person name="Gelbart W."/>
            <person name="Iyer V.N."/>
            <person name="Pollard D.A."/>
            <person name="Sackton T.B."/>
            <person name="Larracuente A.M."/>
            <person name="Singh N.D."/>
            <person name="Abad J.P."/>
            <person name="Abt D.N."/>
            <person name="Adryan B."/>
            <person name="Aguade M."/>
            <person name="Akashi H."/>
            <person name="Anderson W.W."/>
            <person name="Aquadro C.F."/>
            <person name="Ardell D.H."/>
            <person name="Arguello R."/>
            <person name="Artieri C.G."/>
            <person name="Barbash D.A."/>
            <person name="Barker D."/>
            <person name="Barsanti P."/>
            <person name="Batterham P."/>
            <person name="Batzoglou S."/>
            <person name="Begun D."/>
            <person name="Bhutkar A."/>
            <person name="Blanco E."/>
            <person name="Bosak S.A."/>
            <person name="Bradley R.K."/>
            <person name="Brand A.D."/>
            <person name="Brent M.R."/>
            <person name="Brooks A.N."/>
            <person name="Brown R.H."/>
            <person name="Butlin R.K."/>
            <person name="Caggese C."/>
            <person name="Calvi B.R."/>
            <person name="Bernardo de Carvalho A."/>
            <person name="Caspi A."/>
            <person name="Castrezana S."/>
            <person name="Celniker S.E."/>
            <person name="Chang J.L."/>
            <person name="Chapple C."/>
            <person name="Chatterji S."/>
            <person name="Chinwalla A."/>
            <person name="Civetta A."/>
            <person name="Clifton S.W."/>
            <person name="Comeron J.M."/>
            <person name="Costello J.C."/>
            <person name="Coyne J.A."/>
            <person name="Daub J."/>
            <person name="David R.G."/>
            <person name="Delcher A.L."/>
            <person name="Delehaunty K."/>
            <person name="Do C.B."/>
            <person name="Ebling H."/>
            <person name="Edwards K."/>
            <person name="Eickbush T."/>
            <person name="Evans J.D."/>
            <person name="Filipski A."/>
            <person name="Findeiss S."/>
            <person name="Freyhult E."/>
            <person name="Fulton L."/>
            <person name="Fulton R."/>
            <person name="Garcia A.C."/>
            <person name="Gardiner A."/>
            <person name="Garfield D.A."/>
            <person name="Garvin B.E."/>
            <person name="Gibson G."/>
            <person name="Gilbert D."/>
            <person name="Gnerre S."/>
            <person name="Godfrey J."/>
            <person name="Good R."/>
            <person name="Gotea V."/>
            <person name="Gravely B."/>
            <person name="Greenberg A.J."/>
            <person name="Griffiths-Jones S."/>
            <person name="Gross S."/>
            <person name="Guigo R."/>
            <person name="Gustafson E.A."/>
            <person name="Haerty W."/>
            <person name="Hahn M.W."/>
            <person name="Halligan D.L."/>
            <person name="Halpern A.L."/>
            <person name="Halter G.M."/>
            <person name="Han M.V."/>
            <person name="Heger A."/>
            <person name="Hillier L."/>
            <person name="Hinrichs A.S."/>
            <person name="Holmes I."/>
            <person name="Hoskins R.A."/>
            <person name="Hubisz M.J."/>
            <person name="Hultmark D."/>
            <person name="Huntley M.A."/>
            <person name="Jaffe D.B."/>
            <person name="Jagadeeshan S."/>
            <person name="Jeck W.R."/>
            <person name="Johnson J."/>
            <person name="Jones C.D."/>
            <person name="Jordan W.C."/>
            <person name="Karpen G.H."/>
            <person name="Kataoka E."/>
            <person name="Keightley P.D."/>
            <person name="Kheradpour P."/>
            <person name="Kirkness E.F."/>
            <person name="Koerich L.B."/>
            <person name="Kristiansen K."/>
            <person name="Kudrna D."/>
            <person name="Kulathinal R.J."/>
            <person name="Kumar S."/>
            <person name="Kwok R."/>
            <person name="Lander E."/>
            <person name="Langley C.H."/>
            <person name="Lapoint R."/>
            <person name="Lazzaro B.P."/>
            <person name="Lee S.J."/>
            <person name="Levesque L."/>
            <person name="Li R."/>
            <person name="Lin C.F."/>
            <person name="Lin M.F."/>
            <person name="Lindblad-Toh K."/>
            <person name="Llopart A."/>
            <person name="Long M."/>
            <person name="Low L."/>
            <person name="Lozovsky E."/>
            <person name="Lu J."/>
            <person name="Luo M."/>
            <person name="Machado C.A."/>
            <person name="Makalowski W."/>
            <person name="Marzo M."/>
            <person name="Matsuda M."/>
            <person name="Matzkin L."/>
            <person name="McAllister B."/>
            <person name="McBride C.S."/>
            <person name="McKernan B."/>
            <person name="McKernan K."/>
            <person name="Mendez-Lago M."/>
            <person name="Minx P."/>
            <person name="Mollenhauer M.U."/>
            <person name="Montooth K."/>
            <person name="Mount S.M."/>
            <person name="Mu X."/>
            <person name="Myers E."/>
            <person name="Negre B."/>
            <person name="Newfeld S."/>
            <person name="Nielsen R."/>
            <person name="Noor M.A."/>
            <person name="O'Grady P."/>
            <person name="Pachter L."/>
            <person name="Papaceit M."/>
            <person name="Parisi M.J."/>
            <person name="Parisi M."/>
            <person name="Parts L."/>
            <person name="Pedersen J.S."/>
            <person name="Pesole G."/>
            <person name="Phillippy A.M."/>
            <person name="Ponting C.P."/>
            <person name="Pop M."/>
            <person name="Porcelli D."/>
            <person name="Powell J.R."/>
            <person name="Prohaska S."/>
            <person name="Pruitt K."/>
            <person name="Puig M."/>
            <person name="Quesneville H."/>
            <person name="Ram K.R."/>
            <person name="Rand D."/>
            <person name="Rasmussen M.D."/>
            <person name="Reed L.K."/>
            <person name="Reenan R."/>
            <person name="Reily A."/>
            <person name="Remington K.A."/>
            <person name="Rieger T.T."/>
            <person name="Ritchie M.G."/>
            <person name="Robin C."/>
            <person name="Rogers Y.H."/>
            <person name="Rohde C."/>
            <person name="Rozas J."/>
            <person name="Rubenfield M.J."/>
            <person name="Ruiz A."/>
            <person name="Russo S."/>
            <person name="Salzberg S.L."/>
            <person name="Sanchez-Gracia A."/>
            <person name="Saranga D.J."/>
            <person name="Sato H."/>
            <person name="Schaeffer S.W."/>
            <person name="Schatz M.C."/>
            <person name="Schlenke T."/>
            <person name="Schwartz R."/>
            <person name="Segarra C."/>
            <person name="Singh R.S."/>
            <person name="Sirot L."/>
            <person name="Sirota M."/>
            <person name="Sisneros N.B."/>
            <person name="Smith C.D."/>
            <person name="Smith T.F."/>
            <person name="Spieth J."/>
            <person name="Stage D.E."/>
            <person name="Stark A."/>
            <person name="Stephan W."/>
            <person name="Strausberg R.L."/>
            <person name="Strempel S."/>
            <person name="Sturgill D."/>
            <person name="Sutton G."/>
            <person name="Sutton G.G."/>
            <person name="Tao W."/>
            <person name="Teichmann S."/>
            <person name="Tobari Y.N."/>
            <person name="Tomimura Y."/>
            <person name="Tsolas J.M."/>
            <person name="Valente V.L."/>
            <person name="Venter E."/>
            <person name="Venter J.C."/>
            <person name="Vicario S."/>
            <person name="Vieira F.G."/>
            <person name="Vilella A.J."/>
            <person name="Villasante A."/>
            <person name="Walenz B."/>
            <person name="Wang J."/>
            <person name="Wasserman M."/>
            <person name="Watts T."/>
            <person name="Wilson D."/>
            <person name="Wilson R.K."/>
            <person name="Wing R.A."/>
            <person name="Wolfner M.F."/>
            <person name="Wong A."/>
            <person name="Wong G.K."/>
            <person name="Wu C.I."/>
            <person name="Wu G."/>
            <person name="Yamamoto D."/>
            <person name="Yang H.P."/>
            <person name="Yang S.P."/>
            <person name="Yorke J.A."/>
            <person name="Yoshida K."/>
            <person name="Zdobnov E."/>
            <person name="Zhang P."/>
            <person name="Zhang Y."/>
            <person name="Zimin A.V."/>
            <person name="Baldwin J."/>
            <person name="Abdouelleil A."/>
            <person name="Abdulkadir J."/>
            <person name="Abebe A."/>
            <person name="Abera B."/>
            <person name="Abreu J."/>
            <person name="Acer S.C."/>
            <person name="Aftuck L."/>
            <person name="Alexander A."/>
            <person name="An P."/>
            <person name="Anderson E."/>
            <person name="Anderson S."/>
            <person name="Arachi H."/>
            <person name="Azer M."/>
            <person name="Bachantsang P."/>
            <person name="Barry A."/>
            <person name="Bayul T."/>
            <person name="Berlin A."/>
            <person name="Bessette D."/>
            <person name="Bloom T."/>
            <person name="Blye J."/>
            <person name="Boguslavskiy L."/>
            <person name="Bonnet C."/>
            <person name="Boukhgalter B."/>
            <person name="Bourzgui I."/>
            <person name="Brown A."/>
            <person name="Cahill P."/>
            <person name="Channer S."/>
            <person name="Cheshatsang Y."/>
            <person name="Chuda L."/>
            <person name="Citroen M."/>
            <person name="Collymore A."/>
            <person name="Cooke P."/>
            <person name="Costello M."/>
            <person name="D'Aco K."/>
            <person name="Daza R."/>
            <person name="De Haan G."/>
            <person name="DeGray S."/>
            <person name="DeMaso C."/>
            <person name="Dhargay N."/>
            <person name="Dooley K."/>
            <person name="Dooley E."/>
            <person name="Doricent M."/>
            <person name="Dorje P."/>
            <person name="Dorjee K."/>
            <person name="Dupes A."/>
            <person name="Elong R."/>
            <person name="Falk J."/>
            <person name="Farina A."/>
            <person name="Faro S."/>
            <person name="Ferguson D."/>
            <person name="Fisher S."/>
            <person name="Foley C.D."/>
            <person name="Franke A."/>
            <person name="Friedrich D."/>
            <person name="Gadbois L."/>
            <person name="Gearin G."/>
            <person name="Gearin C.R."/>
            <person name="Giannoukos G."/>
            <person name="Goode T."/>
            <person name="Graham J."/>
            <person name="Grandbois E."/>
            <person name="Grewal S."/>
            <person name="Gyaltsen K."/>
            <person name="Hafez N."/>
            <person name="Hagos B."/>
            <person name="Hall J."/>
            <person name="Henson C."/>
            <person name="Hollinger A."/>
            <person name="Honan T."/>
            <person name="Huard M.D."/>
            <person name="Hughes L."/>
            <person name="Hurhula B."/>
            <person name="Husby M.E."/>
            <person name="Kamat A."/>
            <person name="Kanga B."/>
            <person name="Kashin S."/>
            <person name="Khazanovich D."/>
            <person name="Kisner P."/>
            <person name="Lance K."/>
            <person name="Lara M."/>
            <person name="Lee W."/>
            <person name="Lennon N."/>
            <person name="Letendre F."/>
            <person name="LeVine R."/>
            <person name="Lipovsky A."/>
            <person name="Liu X."/>
            <person name="Liu J."/>
            <person name="Liu S."/>
            <person name="Lokyitsang T."/>
            <person name="Lokyitsang Y."/>
            <person name="Lubonja R."/>
            <person name="Lui A."/>
            <person name="MacDonald P."/>
            <person name="Magnisalis V."/>
            <person name="Maru K."/>
            <person name="Matthews C."/>
            <person name="McCusker W."/>
            <person name="McDonough S."/>
            <person name="Mehta T."/>
            <person name="Meldrim J."/>
            <person name="Meneus L."/>
            <person name="Mihai O."/>
            <person name="Mihalev A."/>
            <person name="Mihova T."/>
            <person name="Mittelman R."/>
            <person name="Mlenga V."/>
            <person name="Montmayeur A."/>
            <person name="Mulrain L."/>
            <person name="Navidi A."/>
            <person name="Naylor J."/>
            <person name="Negash T."/>
            <person name="Nguyen T."/>
            <person name="Nguyen N."/>
            <person name="Nicol R."/>
            <person name="Norbu C."/>
            <person name="Norbu N."/>
            <person name="Novod N."/>
            <person name="O'Neill B."/>
            <person name="Osman S."/>
            <person name="Markiewicz E."/>
            <person name="Oyono O.L."/>
            <person name="Patti C."/>
            <person name="Phunkhang P."/>
            <person name="Pierre F."/>
            <person name="Priest M."/>
            <person name="Raghuraman S."/>
            <person name="Rege F."/>
            <person name="Reyes R."/>
            <person name="Rise C."/>
            <person name="Rogov P."/>
            <person name="Ross K."/>
            <person name="Ryan E."/>
            <person name="Settipalli S."/>
            <person name="Shea T."/>
            <person name="Sherpa N."/>
            <person name="Shi L."/>
            <person name="Shih D."/>
            <person name="Sparrow T."/>
            <person name="Spaulding J."/>
            <person name="Stalker J."/>
            <person name="Stange-Thomann N."/>
            <person name="Stavropoulos S."/>
            <person name="Stone C."/>
            <person name="Strader C."/>
            <person name="Tesfaye S."/>
            <person name="Thomson T."/>
            <person name="Thoulutsang Y."/>
            <person name="Thoulutsang D."/>
            <person name="Topham K."/>
            <person name="Topping I."/>
            <person name="Tsamla T."/>
            <person name="Vassiliev H."/>
            <person name="Vo A."/>
            <person name="Wangchuk T."/>
            <person name="Wangdi T."/>
            <person name="Weiand M."/>
            <person name="Wilkinson J."/>
            <person name="Wilson A."/>
            <person name="Yadav S."/>
            <person name="Young G."/>
            <person name="Yu Q."/>
            <person name="Zembek L."/>
            <person name="Zhong D."/>
            <person name="Zimmer A."/>
            <person name="Zwirko Z."/>
            <person name="Jaffe D.B."/>
            <person name="Alvarez P."/>
            <person name="Brockman W."/>
            <person name="Butler J."/>
            <person name="Chin C."/>
            <person name="Gnerre S."/>
            <person name="Grabherr M."/>
            <person name="Kleber M."/>
            <person name="Mauceli E."/>
            <person name="MacCallum I."/>
        </authorList>
    </citation>
    <scope>NUCLEOTIDE SEQUENCE [LARGE SCALE GENOMIC DNA]</scope>
    <source>
        <strain evidence="2">Tucson 15287-2541.00</strain>
    </source>
</reference>
<keyword evidence="2" id="KW-1185">Reference proteome</keyword>
<dbReference type="HOGENOM" id="CLU_1671142_0_0_1"/>
<dbReference type="GO" id="GO:0008080">
    <property type="term" value="F:N-acetyltransferase activity"/>
    <property type="evidence" value="ECO:0007669"/>
    <property type="project" value="TreeGrafter"/>
</dbReference>
<dbReference type="CDD" id="cd04301">
    <property type="entry name" value="NAT_SF"/>
    <property type="match status" value="1"/>
</dbReference>
<dbReference type="SUPFAM" id="SSF55729">
    <property type="entry name" value="Acyl-CoA N-acyltransferases (Nat)"/>
    <property type="match status" value="1"/>
</dbReference>
<gene>
    <name evidence="1" type="primary">Dgri\GH11002</name>
    <name evidence="1" type="ORF">Dgri_GH11002</name>
</gene>
<dbReference type="OrthoDB" id="41532at2759"/>
<name>B4JBR8_DROGR</name>
<dbReference type="AlphaFoldDB" id="B4JBR8"/>
<dbReference type="InParanoid" id="B4JBR8"/>
<protein>
    <submittedName>
        <fullName evidence="1">GH11002</fullName>
    </submittedName>
</protein>
<dbReference type="EMBL" id="CH916368">
    <property type="protein sequence ID" value="EDW03003.1"/>
    <property type="molecule type" value="Genomic_DNA"/>
</dbReference>
<dbReference type="SMR" id="B4JBR8"/>
<proteinExistence type="predicted"/>
<dbReference type="OMA" id="HIHYFLS"/>
<dbReference type="KEGG" id="dgr:6562066"/>
<organism evidence="2">
    <name type="scientific">Drosophila grimshawi</name>
    <name type="common">Hawaiian fruit fly</name>
    <name type="synonym">Idiomyia grimshawi</name>
    <dbReference type="NCBI Taxonomy" id="7222"/>
    <lineage>
        <taxon>Eukaryota</taxon>
        <taxon>Metazoa</taxon>
        <taxon>Ecdysozoa</taxon>
        <taxon>Arthropoda</taxon>
        <taxon>Hexapoda</taxon>
        <taxon>Insecta</taxon>
        <taxon>Pterygota</taxon>
        <taxon>Neoptera</taxon>
        <taxon>Endopterygota</taxon>
        <taxon>Diptera</taxon>
        <taxon>Brachycera</taxon>
        <taxon>Muscomorpha</taxon>
        <taxon>Ephydroidea</taxon>
        <taxon>Drosophilidae</taxon>
        <taxon>Drosophila</taxon>
        <taxon>Hawaiian Drosophila</taxon>
    </lineage>
</organism>
<dbReference type="PhylomeDB" id="B4JBR8"/>
<dbReference type="InterPro" id="IPR016181">
    <property type="entry name" value="Acyl_CoA_acyltransferase"/>
</dbReference>
<dbReference type="PANTHER" id="PTHR20905">
    <property type="entry name" value="N-ACETYLTRANSFERASE-RELATED"/>
    <property type="match status" value="1"/>
</dbReference>
<dbReference type="Gene3D" id="3.40.630.30">
    <property type="match status" value="1"/>
</dbReference>
<dbReference type="PANTHER" id="PTHR20905:SF1">
    <property type="entry name" value="AT07410P-RELATED"/>
    <property type="match status" value="1"/>
</dbReference>